<keyword evidence="3" id="KW-1185">Reference proteome</keyword>
<evidence type="ECO:0000256" key="1">
    <source>
        <dbReference type="SAM" id="MobiDB-lite"/>
    </source>
</evidence>
<comment type="caution">
    <text evidence="2">The sequence shown here is derived from an EMBL/GenBank/DDBJ whole genome shotgun (WGS) entry which is preliminary data.</text>
</comment>
<sequence>MANSFPLSFFDRQSLQYRANREYDRLCPFAKQLLALFPIYPNSPGNVQLFIQLWFQQVMCAIKSPQVIINEVIFKEVEEYRAGNSSAFLSKINLRIAFLEQQLGTGQPPALRNDHELQSQHTPSAPKQGTHGAFASSSDFEINDSYLYSAQSIVVHQYSRSPSSTFRETDSKEYASLRRHSI</sequence>
<gene>
    <name evidence="2" type="ORF">BDP27DRAFT_1403886</name>
</gene>
<reference evidence="2" key="1">
    <citation type="submission" date="2020-11" db="EMBL/GenBank/DDBJ databases">
        <authorList>
            <consortium name="DOE Joint Genome Institute"/>
            <person name="Ahrendt S."/>
            <person name="Riley R."/>
            <person name="Andreopoulos W."/>
            <person name="Labutti K."/>
            <person name="Pangilinan J."/>
            <person name="Ruiz-Duenas F.J."/>
            <person name="Barrasa J.M."/>
            <person name="Sanchez-Garcia M."/>
            <person name="Camarero S."/>
            <person name="Miyauchi S."/>
            <person name="Serrano A."/>
            <person name="Linde D."/>
            <person name="Babiker R."/>
            <person name="Drula E."/>
            <person name="Ayuso-Fernandez I."/>
            <person name="Pacheco R."/>
            <person name="Padilla G."/>
            <person name="Ferreira P."/>
            <person name="Barriuso J."/>
            <person name="Kellner H."/>
            <person name="Castanera R."/>
            <person name="Alfaro M."/>
            <person name="Ramirez L."/>
            <person name="Pisabarro A.G."/>
            <person name="Kuo A."/>
            <person name="Tritt A."/>
            <person name="Lipzen A."/>
            <person name="He G."/>
            <person name="Yan M."/>
            <person name="Ng V."/>
            <person name="Cullen D."/>
            <person name="Martin F."/>
            <person name="Rosso M.-N."/>
            <person name="Henrissat B."/>
            <person name="Hibbett D."/>
            <person name="Martinez A.T."/>
            <person name="Grigoriev I.V."/>
        </authorList>
    </citation>
    <scope>NUCLEOTIDE SEQUENCE</scope>
    <source>
        <strain evidence="2">AH 40177</strain>
    </source>
</reference>
<dbReference type="Proteomes" id="UP000772434">
    <property type="component" value="Unassembled WGS sequence"/>
</dbReference>
<dbReference type="EMBL" id="JADNRY010000075">
    <property type="protein sequence ID" value="KAF9067306.1"/>
    <property type="molecule type" value="Genomic_DNA"/>
</dbReference>
<proteinExistence type="predicted"/>
<accession>A0A9P5U5T4</accession>
<evidence type="ECO:0000313" key="3">
    <source>
        <dbReference type="Proteomes" id="UP000772434"/>
    </source>
</evidence>
<dbReference type="AlphaFoldDB" id="A0A9P5U5T4"/>
<feature type="region of interest" description="Disordered" evidence="1">
    <location>
        <begin position="107"/>
        <end position="133"/>
    </location>
</feature>
<name>A0A9P5U5T4_9AGAR</name>
<evidence type="ECO:0000313" key="2">
    <source>
        <dbReference type="EMBL" id="KAF9067306.1"/>
    </source>
</evidence>
<organism evidence="2 3">
    <name type="scientific">Rhodocollybia butyracea</name>
    <dbReference type="NCBI Taxonomy" id="206335"/>
    <lineage>
        <taxon>Eukaryota</taxon>
        <taxon>Fungi</taxon>
        <taxon>Dikarya</taxon>
        <taxon>Basidiomycota</taxon>
        <taxon>Agaricomycotina</taxon>
        <taxon>Agaricomycetes</taxon>
        <taxon>Agaricomycetidae</taxon>
        <taxon>Agaricales</taxon>
        <taxon>Marasmiineae</taxon>
        <taxon>Omphalotaceae</taxon>
        <taxon>Rhodocollybia</taxon>
    </lineage>
</organism>
<protein>
    <submittedName>
        <fullName evidence="2">Uncharacterized protein</fullName>
    </submittedName>
</protein>